<dbReference type="InterPro" id="IPR036390">
    <property type="entry name" value="WH_DNA-bd_sf"/>
</dbReference>
<dbReference type="Gene3D" id="1.10.10.10">
    <property type="entry name" value="Winged helix-like DNA-binding domain superfamily/Winged helix DNA-binding domain"/>
    <property type="match status" value="1"/>
</dbReference>
<dbReference type="Pfam" id="PF09339">
    <property type="entry name" value="HTH_IclR"/>
    <property type="match status" value="1"/>
</dbReference>
<keyword evidence="2" id="KW-0238">DNA-binding</keyword>
<dbReference type="InterPro" id="IPR005471">
    <property type="entry name" value="Tscrpt_reg_IclR_N"/>
</dbReference>
<evidence type="ECO:0000313" key="7">
    <source>
        <dbReference type="EMBL" id="GAA3765856.1"/>
    </source>
</evidence>
<organism evidence="7 8">
    <name type="scientific">Microbacterium kribbense</name>
    <dbReference type="NCBI Taxonomy" id="433645"/>
    <lineage>
        <taxon>Bacteria</taxon>
        <taxon>Bacillati</taxon>
        <taxon>Actinomycetota</taxon>
        <taxon>Actinomycetes</taxon>
        <taxon>Micrococcales</taxon>
        <taxon>Microbacteriaceae</taxon>
        <taxon>Microbacterium</taxon>
    </lineage>
</organism>
<dbReference type="Gene3D" id="3.30.450.40">
    <property type="match status" value="1"/>
</dbReference>
<dbReference type="PANTHER" id="PTHR30136">
    <property type="entry name" value="HELIX-TURN-HELIX TRANSCRIPTIONAL REGULATOR, ICLR FAMILY"/>
    <property type="match status" value="1"/>
</dbReference>
<dbReference type="Proteomes" id="UP001500540">
    <property type="component" value="Unassembled WGS sequence"/>
</dbReference>
<evidence type="ECO:0000259" key="6">
    <source>
        <dbReference type="PROSITE" id="PS51078"/>
    </source>
</evidence>
<dbReference type="PANTHER" id="PTHR30136:SF24">
    <property type="entry name" value="HTH-TYPE TRANSCRIPTIONAL REPRESSOR ALLR"/>
    <property type="match status" value="1"/>
</dbReference>
<reference evidence="8" key="1">
    <citation type="journal article" date="2019" name="Int. J. Syst. Evol. Microbiol.">
        <title>The Global Catalogue of Microorganisms (GCM) 10K type strain sequencing project: providing services to taxonomists for standard genome sequencing and annotation.</title>
        <authorList>
            <consortium name="The Broad Institute Genomics Platform"/>
            <consortium name="The Broad Institute Genome Sequencing Center for Infectious Disease"/>
            <person name="Wu L."/>
            <person name="Ma J."/>
        </authorList>
    </citation>
    <scope>NUCLEOTIDE SEQUENCE [LARGE SCALE GENOMIC DNA]</scope>
    <source>
        <strain evidence="8">JCM 16950</strain>
    </source>
</reference>
<name>A0ABP7GJ97_9MICO</name>
<keyword evidence="1" id="KW-0805">Transcription regulation</keyword>
<evidence type="ECO:0000256" key="3">
    <source>
        <dbReference type="ARBA" id="ARBA00023163"/>
    </source>
</evidence>
<dbReference type="PROSITE" id="PS51077">
    <property type="entry name" value="HTH_ICLR"/>
    <property type="match status" value="1"/>
</dbReference>
<accession>A0ABP7GJ97</accession>
<dbReference type="InterPro" id="IPR050707">
    <property type="entry name" value="HTH_MetabolicPath_Reg"/>
</dbReference>
<keyword evidence="3" id="KW-0804">Transcription</keyword>
<dbReference type="InterPro" id="IPR014757">
    <property type="entry name" value="Tscrpt_reg_IclR_C"/>
</dbReference>
<dbReference type="SUPFAM" id="SSF55781">
    <property type="entry name" value="GAF domain-like"/>
    <property type="match status" value="1"/>
</dbReference>
<dbReference type="Pfam" id="PF01614">
    <property type="entry name" value="IclR_C"/>
    <property type="match status" value="1"/>
</dbReference>
<dbReference type="PROSITE" id="PS51078">
    <property type="entry name" value="ICLR_ED"/>
    <property type="match status" value="1"/>
</dbReference>
<dbReference type="SMART" id="SM00346">
    <property type="entry name" value="HTH_ICLR"/>
    <property type="match status" value="1"/>
</dbReference>
<dbReference type="SUPFAM" id="SSF46785">
    <property type="entry name" value="Winged helix' DNA-binding domain"/>
    <property type="match status" value="1"/>
</dbReference>
<sequence>MTVHSIHSTQSARSCAPDDGSQRTAAQRVLAVLEAFDEEHLTLTLSEISRRVGLSLSTAHRLVGELRQWGALERSAEGRYAIGMRVLELGSLEPQGLRLREVALPHLGDLQAALNAGVHLAVRDRYDTVYVEYLRGRDGANVLSRLGGRWPLHATGTGQVLLANAPQAFQDEVLAMPLQKYTRKTVVDPRELRRTLAEVRRTGVAIADESITQHAVAVAVAIRGPRDRVVAALSVTLHRDAWTPTAALPALTTAARAISRALGAPSARRMPATAGVAVG</sequence>
<evidence type="ECO:0000259" key="5">
    <source>
        <dbReference type="PROSITE" id="PS51077"/>
    </source>
</evidence>
<gene>
    <name evidence="7" type="ORF">GCM10022240_17930</name>
</gene>
<comment type="caution">
    <text evidence="7">The sequence shown here is derived from an EMBL/GenBank/DDBJ whole genome shotgun (WGS) entry which is preliminary data.</text>
</comment>
<evidence type="ECO:0000256" key="1">
    <source>
        <dbReference type="ARBA" id="ARBA00023015"/>
    </source>
</evidence>
<dbReference type="InterPro" id="IPR036388">
    <property type="entry name" value="WH-like_DNA-bd_sf"/>
</dbReference>
<evidence type="ECO:0000256" key="4">
    <source>
        <dbReference type="SAM" id="MobiDB-lite"/>
    </source>
</evidence>
<keyword evidence="8" id="KW-1185">Reference proteome</keyword>
<dbReference type="RefSeq" id="WP_344782722.1">
    <property type="nucleotide sequence ID" value="NZ_BAABAF010000006.1"/>
</dbReference>
<dbReference type="EMBL" id="BAABAF010000006">
    <property type="protein sequence ID" value="GAA3765856.1"/>
    <property type="molecule type" value="Genomic_DNA"/>
</dbReference>
<proteinExistence type="predicted"/>
<feature type="region of interest" description="Disordered" evidence="4">
    <location>
        <begin position="1"/>
        <end position="20"/>
    </location>
</feature>
<feature type="domain" description="HTH iclR-type" evidence="5">
    <location>
        <begin position="23"/>
        <end position="84"/>
    </location>
</feature>
<protein>
    <submittedName>
        <fullName evidence="7">IclR family transcriptional regulator</fullName>
    </submittedName>
</protein>
<feature type="compositionally biased region" description="Polar residues" evidence="4">
    <location>
        <begin position="1"/>
        <end position="13"/>
    </location>
</feature>
<evidence type="ECO:0000256" key="2">
    <source>
        <dbReference type="ARBA" id="ARBA00023125"/>
    </source>
</evidence>
<evidence type="ECO:0000313" key="8">
    <source>
        <dbReference type="Proteomes" id="UP001500540"/>
    </source>
</evidence>
<dbReference type="InterPro" id="IPR029016">
    <property type="entry name" value="GAF-like_dom_sf"/>
</dbReference>
<feature type="domain" description="IclR-ED" evidence="6">
    <location>
        <begin position="85"/>
        <end position="264"/>
    </location>
</feature>